<evidence type="ECO:0000313" key="3">
    <source>
        <dbReference type="EMBL" id="TBU03170.1"/>
    </source>
</evidence>
<feature type="transmembrane region" description="Helical" evidence="2">
    <location>
        <begin position="12"/>
        <end position="31"/>
    </location>
</feature>
<keyword evidence="2" id="KW-0472">Membrane</keyword>
<evidence type="ECO:0000256" key="2">
    <source>
        <dbReference type="SAM" id="Phobius"/>
    </source>
</evidence>
<keyword evidence="2" id="KW-0812">Transmembrane</keyword>
<name>A0A4Q9L8U0_9MICR</name>
<keyword evidence="2" id="KW-1133">Transmembrane helix</keyword>
<dbReference type="AlphaFoldDB" id="A0A4Q9L8U0"/>
<feature type="compositionally biased region" description="Basic residues" evidence="1">
    <location>
        <begin position="307"/>
        <end position="316"/>
    </location>
</feature>
<protein>
    <recommendedName>
        <fullName evidence="5">Transmembrane protein</fullName>
    </recommendedName>
</protein>
<feature type="transmembrane region" description="Helical" evidence="2">
    <location>
        <begin position="37"/>
        <end position="59"/>
    </location>
</feature>
<proteinExistence type="predicted"/>
<feature type="transmembrane region" description="Helical" evidence="2">
    <location>
        <begin position="66"/>
        <end position="85"/>
    </location>
</feature>
<gene>
    <name evidence="3" type="ORF">CWI36_0973p0010</name>
</gene>
<evidence type="ECO:0008006" key="5">
    <source>
        <dbReference type="Google" id="ProtNLM"/>
    </source>
</evidence>
<accession>A0A4Q9L8U0</accession>
<feature type="transmembrane region" description="Helical" evidence="2">
    <location>
        <begin position="122"/>
        <end position="141"/>
    </location>
</feature>
<evidence type="ECO:0000256" key="1">
    <source>
        <dbReference type="SAM" id="MobiDB-lite"/>
    </source>
</evidence>
<feature type="compositionally biased region" description="Basic and acidic residues" evidence="1">
    <location>
        <begin position="217"/>
        <end position="260"/>
    </location>
</feature>
<reference evidence="3 4" key="1">
    <citation type="submission" date="2017-12" db="EMBL/GenBank/DDBJ databases">
        <authorList>
            <person name="Pombert J.-F."/>
            <person name="Haag K.L."/>
            <person name="Ebert D."/>
        </authorList>
    </citation>
    <scope>NUCLEOTIDE SEQUENCE [LARGE SCALE GENOMIC DNA]</scope>
    <source>
        <strain evidence="3">BE-OM-2</strain>
    </source>
</reference>
<dbReference type="VEuPathDB" id="MicrosporidiaDB:CWI39_2235p0010"/>
<organism evidence="3 4">
    <name type="scientific">Hamiltosporidium magnivora</name>
    <dbReference type="NCBI Taxonomy" id="148818"/>
    <lineage>
        <taxon>Eukaryota</taxon>
        <taxon>Fungi</taxon>
        <taxon>Fungi incertae sedis</taxon>
        <taxon>Microsporidia</taxon>
        <taxon>Dubosqiidae</taxon>
        <taxon>Hamiltosporidium</taxon>
    </lineage>
</organism>
<sequence>MERLPSILQKQFPSILSAAIALSNTLNSALYLEHHGIVMEFPHTVVSTFFVFFLPPLIANTVYSQFMVTSILLMCFGFGILIFPYFKNLQFMFGITHIFSLVGRVLLLLDMKNSRKGTFTQMFMWLLIVDFVGMAVKKYFIRDRSRRIDEKEMFKLMCEVTVLYVFRKLRYSDSGMAACILVVNTWYPLKEVLCKIYARRNKNEEEEIKNVEIKEKRAEKTKRGSKEKRGLSKRVSEGEDSEGEKKGTKEKRGVNRRVSEGEDSEGEKKGRKKKGSSEEEKKGRRVSGGGTPVRKAALEAKLNSTSPRRRTPRKSAKKIEFEE</sequence>
<dbReference type="EMBL" id="PITI01000973">
    <property type="protein sequence ID" value="TBU03170.1"/>
    <property type="molecule type" value="Genomic_DNA"/>
</dbReference>
<dbReference type="Proteomes" id="UP000291404">
    <property type="component" value="Unassembled WGS sequence"/>
</dbReference>
<evidence type="ECO:0000313" key="4">
    <source>
        <dbReference type="Proteomes" id="UP000291404"/>
    </source>
</evidence>
<dbReference type="VEuPathDB" id="MicrosporidiaDB:CWI36_0973p0010"/>
<feature type="transmembrane region" description="Helical" evidence="2">
    <location>
        <begin position="91"/>
        <end position="110"/>
    </location>
</feature>
<comment type="caution">
    <text evidence="3">The sequence shown here is derived from an EMBL/GenBank/DDBJ whole genome shotgun (WGS) entry which is preliminary data.</text>
</comment>
<keyword evidence="4" id="KW-1185">Reference proteome</keyword>
<feature type="region of interest" description="Disordered" evidence="1">
    <location>
        <begin position="217"/>
        <end position="323"/>
    </location>
</feature>